<dbReference type="Proteomes" id="UP000199634">
    <property type="component" value="Unassembled WGS sequence"/>
</dbReference>
<evidence type="ECO:0000313" key="9">
    <source>
        <dbReference type="Proteomes" id="UP000199634"/>
    </source>
</evidence>
<keyword evidence="4" id="KW-0378">Hydrolase</keyword>
<evidence type="ECO:0000259" key="7">
    <source>
        <dbReference type="PROSITE" id="PS51462"/>
    </source>
</evidence>
<accession>A0A1H6K1Q0</accession>
<dbReference type="InterPro" id="IPR015797">
    <property type="entry name" value="NUDIX_hydrolase-like_dom_sf"/>
</dbReference>
<evidence type="ECO:0000256" key="2">
    <source>
        <dbReference type="ARBA" id="ARBA00001946"/>
    </source>
</evidence>
<feature type="domain" description="Nudix hydrolase" evidence="7">
    <location>
        <begin position="46"/>
        <end position="180"/>
    </location>
</feature>
<dbReference type="OrthoDB" id="9802805at2"/>
<keyword evidence="6" id="KW-0464">Manganese</keyword>
<dbReference type="CDD" id="cd03426">
    <property type="entry name" value="NUDIX_CoAse_Nudt7"/>
    <property type="match status" value="1"/>
</dbReference>
<keyword evidence="3" id="KW-0479">Metal-binding</keyword>
<dbReference type="GO" id="GO:0046872">
    <property type="term" value="F:metal ion binding"/>
    <property type="evidence" value="ECO:0007669"/>
    <property type="project" value="UniProtKB-KW"/>
</dbReference>
<keyword evidence="5" id="KW-0460">Magnesium</keyword>
<evidence type="ECO:0000256" key="5">
    <source>
        <dbReference type="ARBA" id="ARBA00022842"/>
    </source>
</evidence>
<dbReference type="Pfam" id="PF00293">
    <property type="entry name" value="NUDIX"/>
    <property type="match status" value="1"/>
</dbReference>
<dbReference type="GO" id="GO:0010945">
    <property type="term" value="F:coenzyme A diphosphatase activity"/>
    <property type="evidence" value="ECO:0007669"/>
    <property type="project" value="InterPro"/>
</dbReference>
<evidence type="ECO:0000313" key="8">
    <source>
        <dbReference type="EMBL" id="SEH67221.1"/>
    </source>
</evidence>
<sequence length="212" mass="23794">MYFEQFLNKIDVVAKQSLFALDAHLKMAPLERVQYLQNYDYSVHKPKASAVLSLFYPKNNKVHLLLIVRASYPGVHSSQIAFPGGKKEITDKNLQETALRETNEEVGINSATIEIVKQWSDIYIPPSNFMVSSFMGIATRTPEFILQPSEVSAVIELPVTDLLNDALVQNVKMSTSYATDILVPAFVIEDHIVWGATAMILSEIKETLKSVY</sequence>
<dbReference type="SUPFAM" id="SSF55811">
    <property type="entry name" value="Nudix"/>
    <property type="match status" value="1"/>
</dbReference>
<comment type="cofactor">
    <cofactor evidence="2">
        <name>Mg(2+)</name>
        <dbReference type="ChEBI" id="CHEBI:18420"/>
    </cofactor>
</comment>
<comment type="cofactor">
    <cofactor evidence="1">
        <name>Mn(2+)</name>
        <dbReference type="ChEBI" id="CHEBI:29035"/>
    </cofactor>
</comment>
<dbReference type="PANTHER" id="PTHR12992:SF11">
    <property type="entry name" value="MITOCHONDRIAL COENZYME A DIPHOSPHATASE NUDT8"/>
    <property type="match status" value="1"/>
</dbReference>
<reference evidence="8 9" key="1">
    <citation type="submission" date="2016-10" db="EMBL/GenBank/DDBJ databases">
        <authorList>
            <person name="de Groot N.N."/>
        </authorList>
    </citation>
    <scope>NUCLEOTIDE SEQUENCE [LARGE SCALE GENOMIC DNA]</scope>
    <source>
        <strain evidence="8 9">CGMCC 1.10825</strain>
    </source>
</reference>
<dbReference type="InterPro" id="IPR045121">
    <property type="entry name" value="CoAse"/>
</dbReference>
<dbReference type="STRING" id="1159016.SAMN02927937_00804"/>
<dbReference type="Gene3D" id="3.90.79.10">
    <property type="entry name" value="Nucleoside Triphosphate Pyrophosphohydrolase"/>
    <property type="match status" value="1"/>
</dbReference>
<gene>
    <name evidence="8" type="ORF">SAMN02927937_00804</name>
</gene>
<keyword evidence="9" id="KW-1185">Reference proteome</keyword>
<proteinExistence type="predicted"/>
<dbReference type="AlphaFoldDB" id="A0A1H6K1Q0"/>
<evidence type="ECO:0000256" key="4">
    <source>
        <dbReference type="ARBA" id="ARBA00022801"/>
    </source>
</evidence>
<dbReference type="RefSeq" id="WP_091096642.1">
    <property type="nucleotide sequence ID" value="NZ_FNXE01000007.1"/>
</dbReference>
<dbReference type="EMBL" id="FNXE01000007">
    <property type="protein sequence ID" value="SEH67221.1"/>
    <property type="molecule type" value="Genomic_DNA"/>
</dbReference>
<evidence type="ECO:0000256" key="6">
    <source>
        <dbReference type="ARBA" id="ARBA00023211"/>
    </source>
</evidence>
<dbReference type="PROSITE" id="PS51462">
    <property type="entry name" value="NUDIX"/>
    <property type="match status" value="1"/>
</dbReference>
<evidence type="ECO:0000256" key="1">
    <source>
        <dbReference type="ARBA" id="ARBA00001936"/>
    </source>
</evidence>
<dbReference type="InterPro" id="IPR000086">
    <property type="entry name" value="NUDIX_hydrolase_dom"/>
</dbReference>
<protein>
    <submittedName>
        <fullName evidence="8">ADP-ribose pyrophosphatase YjhB, NUDIX family</fullName>
    </submittedName>
</protein>
<dbReference type="PANTHER" id="PTHR12992">
    <property type="entry name" value="NUDIX HYDROLASE"/>
    <property type="match status" value="1"/>
</dbReference>
<evidence type="ECO:0000256" key="3">
    <source>
        <dbReference type="ARBA" id="ARBA00022723"/>
    </source>
</evidence>
<name>A0A1H6K1Q0_9FLAO</name>
<organism evidence="8 9">
    <name type="scientific">Paenimyroides marinum</name>
    <dbReference type="NCBI Taxonomy" id="1159016"/>
    <lineage>
        <taxon>Bacteria</taxon>
        <taxon>Pseudomonadati</taxon>
        <taxon>Bacteroidota</taxon>
        <taxon>Flavobacteriia</taxon>
        <taxon>Flavobacteriales</taxon>
        <taxon>Flavobacteriaceae</taxon>
        <taxon>Paenimyroides</taxon>
    </lineage>
</organism>